<organism evidence="1">
    <name type="scientific">Tanacetum cinerariifolium</name>
    <name type="common">Dalmatian daisy</name>
    <name type="synonym">Chrysanthemum cinerariifolium</name>
    <dbReference type="NCBI Taxonomy" id="118510"/>
    <lineage>
        <taxon>Eukaryota</taxon>
        <taxon>Viridiplantae</taxon>
        <taxon>Streptophyta</taxon>
        <taxon>Embryophyta</taxon>
        <taxon>Tracheophyta</taxon>
        <taxon>Spermatophyta</taxon>
        <taxon>Magnoliopsida</taxon>
        <taxon>eudicotyledons</taxon>
        <taxon>Gunneridae</taxon>
        <taxon>Pentapetalae</taxon>
        <taxon>asterids</taxon>
        <taxon>campanulids</taxon>
        <taxon>Asterales</taxon>
        <taxon>Asteraceae</taxon>
        <taxon>Asteroideae</taxon>
        <taxon>Anthemideae</taxon>
        <taxon>Anthemidinae</taxon>
        <taxon>Tanacetum</taxon>
    </lineage>
</organism>
<name>A0A6L2J6R6_TANCI</name>
<protein>
    <submittedName>
        <fullName evidence="1">Uncharacterized protein</fullName>
    </submittedName>
</protein>
<proteinExistence type="predicted"/>
<dbReference type="EMBL" id="BKCJ010000367">
    <property type="protein sequence ID" value="GEU32556.1"/>
    <property type="molecule type" value="Genomic_DNA"/>
</dbReference>
<sequence>MVLEMDLAGFALQEMEIHPLMFLIRTVSMILQTFSSTLHNPSTRHTRANYVGTTLIVVMIIHHSFDQPPWYSIDHEEDLNQHTISDVHDRWDKLNESQNELINMMQSFCEMKELQQLEQATNLSTYTTKPSRHFNSFYNDDDDYDYEESTIPLNEIISQIPPSIAIIPVLPTVEPEDSLIMGNEELSTIPENECNLPSCDDFSPINISEGKSVTFSNPLFNLNDDFNSSDDESLSDEDVLEDNVKIYSNPLFEFDDEYISSYVNLLFDEMLEDINKKNSYVSNLDEPALLVTPLSNANEDECFDPEGNFDEIDAFSDNVTSSNFEDSYYDSKGDVLYLESFLSDDTTPKLPPKVFLDGDPRSLNDINNLKITVKVSTLEFRRIFFPIYVSLPFKDRHYLFFTYVI</sequence>
<reference evidence="1" key="1">
    <citation type="journal article" date="2019" name="Sci. Rep.">
        <title>Draft genome of Tanacetum cinerariifolium, the natural source of mosquito coil.</title>
        <authorList>
            <person name="Yamashiro T."/>
            <person name="Shiraishi A."/>
            <person name="Satake H."/>
            <person name="Nakayama K."/>
        </authorList>
    </citation>
    <scope>NUCLEOTIDE SEQUENCE</scope>
</reference>
<gene>
    <name evidence="1" type="ORF">Tci_004534</name>
</gene>
<comment type="caution">
    <text evidence="1">The sequence shown here is derived from an EMBL/GenBank/DDBJ whole genome shotgun (WGS) entry which is preliminary data.</text>
</comment>
<dbReference type="AlphaFoldDB" id="A0A6L2J6R6"/>
<evidence type="ECO:0000313" key="1">
    <source>
        <dbReference type="EMBL" id="GEU32556.1"/>
    </source>
</evidence>
<accession>A0A6L2J6R6</accession>